<dbReference type="InterPro" id="IPR052779">
    <property type="entry name" value="WDR62"/>
</dbReference>
<dbReference type="InterPro" id="IPR056162">
    <property type="entry name" value="WD40_MABP1-WDR62_2nd"/>
</dbReference>
<feature type="compositionally biased region" description="Basic and acidic residues" evidence="2">
    <location>
        <begin position="1076"/>
        <end position="1085"/>
    </location>
</feature>
<protein>
    <recommendedName>
        <fullName evidence="3">MABP1/WDR62 second WD40 domain-containing protein</fullName>
    </recommendedName>
</protein>
<dbReference type="InterPro" id="IPR015943">
    <property type="entry name" value="WD40/YVTN_repeat-like_dom_sf"/>
</dbReference>
<dbReference type="InterPro" id="IPR036322">
    <property type="entry name" value="WD40_repeat_dom_sf"/>
</dbReference>
<keyword evidence="5" id="KW-1185">Reference proteome</keyword>
<reference evidence="4" key="1">
    <citation type="submission" date="2020-06" db="EMBL/GenBank/DDBJ databases">
        <title>WGS assembly of Ceratodon purpureus strain R40.</title>
        <authorList>
            <person name="Carey S.B."/>
            <person name="Jenkins J."/>
            <person name="Shu S."/>
            <person name="Lovell J.T."/>
            <person name="Sreedasyam A."/>
            <person name="Maumus F."/>
            <person name="Tiley G.P."/>
            <person name="Fernandez-Pozo N."/>
            <person name="Barry K."/>
            <person name="Chen C."/>
            <person name="Wang M."/>
            <person name="Lipzen A."/>
            <person name="Daum C."/>
            <person name="Saski C.A."/>
            <person name="Payton A.C."/>
            <person name="Mcbreen J.C."/>
            <person name="Conrad R.E."/>
            <person name="Kollar L.M."/>
            <person name="Olsson S."/>
            <person name="Huttunen S."/>
            <person name="Landis J.B."/>
            <person name="Wickett N.J."/>
            <person name="Johnson M.G."/>
            <person name="Rensing S.A."/>
            <person name="Grimwood J."/>
            <person name="Schmutz J."/>
            <person name="Mcdaniel S.F."/>
        </authorList>
    </citation>
    <scope>NUCLEOTIDE SEQUENCE</scope>
    <source>
        <strain evidence="4">R40</strain>
    </source>
</reference>
<dbReference type="PROSITE" id="PS51257">
    <property type="entry name" value="PROKAR_LIPOPROTEIN"/>
    <property type="match status" value="1"/>
</dbReference>
<gene>
    <name evidence="4" type="ORF">KC19_7G071300</name>
</gene>
<dbReference type="PROSITE" id="PS50082">
    <property type="entry name" value="WD_REPEATS_2"/>
    <property type="match status" value="1"/>
</dbReference>
<dbReference type="InterPro" id="IPR001680">
    <property type="entry name" value="WD40_rpt"/>
</dbReference>
<feature type="region of interest" description="Disordered" evidence="2">
    <location>
        <begin position="1246"/>
        <end position="1297"/>
    </location>
</feature>
<dbReference type="PROSITE" id="PS50294">
    <property type="entry name" value="WD_REPEATS_REGION"/>
    <property type="match status" value="1"/>
</dbReference>
<feature type="region of interest" description="Disordered" evidence="2">
    <location>
        <begin position="987"/>
        <end position="1041"/>
    </location>
</feature>
<feature type="compositionally biased region" description="Basic and acidic residues" evidence="2">
    <location>
        <begin position="1096"/>
        <end position="1118"/>
    </location>
</feature>
<evidence type="ECO:0000313" key="5">
    <source>
        <dbReference type="Proteomes" id="UP000822688"/>
    </source>
</evidence>
<feature type="region of interest" description="Disordered" evidence="2">
    <location>
        <begin position="909"/>
        <end position="966"/>
    </location>
</feature>
<dbReference type="Proteomes" id="UP000822688">
    <property type="component" value="Chromosome 7"/>
</dbReference>
<proteinExistence type="predicted"/>
<sequence>MRLVRRKPRKLDGCGKLELERVIGLTTATPSGLACNGVSEEIAYIAGCVIVIYNVRTNSQTHFLTAQGSPKPFSCVAFSSQGGKYIAAGESGHQPAVVVWEVATRTSIVDLKSHKYGVSSVQFSPNGKHLVSLGLPHDGYMCLWDWKSGALLMKTRPASGSLVASTLQFATDGSFFVSGGSKHLKQWTIGGSRASSFGTTTNPGMDGKPIKLGSQKESMFVCISSAAASREQTAGSLSNQPIYALTSSGVLCFLQAGLAIEKWVDIQVRQAYALTTSDGYIACACSDGIVRIFSQGSLEYSATLPRPAPHGYHGLTDADVGAYLAVGNRVTAGIKFPDAIACAYLQQGQNIAVIYDDHSLYVWDVRSYSKIGRYRTFLSHSSCIWDVVSLPDPLQSTNVNSVMRGEAFATCSADGSIRLWHLDLGQDDTSKALPVHSSSDHARLQNVYSKDILGVLYIDTLGESKGRLSTTGAIEEPVDTAVGFRSISVSPDGNHLAAGDSSGNLRIFDLNSLLLYSFQEAHDAEILSLGYTTVVNEGHSCDTERLTSSLLASGGRDRLIHIYDVNRGYDVVETLDDHTASITTVRFACNGLKLLSCSADKSVVFRNLSMTSSGCKASRYHQEIATRGTIYDMDIDASDKLVVTVGQDKKLNILSLTSGKSVRCFKPEGDIGEPIKVRMDPSGAYVVCSHSDRCMRIYNFITGEPLAEASGHAEVITGVTFLPDCRRLISVSGDSCIFVWRLPITLSRAMRKRCSVTADSRPPLKTLKSSLPRSNIKEVPRAAKMQRFHSMKGDAIESRSVPLESNENVCPTEHDENGESTAEAVAKKCQNVDAICKEKEGTVVGEVTPAAFKFSVSRLPPWAQAKIARDEAPASGGKEEANSSGNTRKAFQSRWAERLGRDGYKLFSEFMEESTPPPTIRPSGFGSKRRFSIEGGSVAESDSTPGSAISQLHSSPISGSSSIPKKENQWTSVHTVFLGDSDFDDISPKVVGPPDGIQAGSTQARSAKMKSSLGPKQGKRENEDEDVKGGSSDDEGDSVHVNAVVGVEQIVYYTPGSAGLKSNGGDKVLFKVSSKDKNEVTEDSHIISSSPVNLTRKIDENDGDDKRLSQLDSEKLPLDIEEDDVVEDDEFSPCRDLFSAHFDKLASDPKVGGSARRSFSARFFAQSNSKPPRSSLFPASPAGNRMKGRRDNQALLVGSDASEITPGKLFAAEKGSANLHEEDTGGAQPKNEILVNLDNADFWTPNQAFSTEKSGGKGGTEIRSKDLNLEGSPQTPDLLLSNSPQLAGERKGSLPPKLKTGTVAAAVEDGLASRVPSPKLREGAVEKVVFDRSEQSIGRIRHEAEHYKRIDESSGLSIDLLHSGNQEGTVAHIATEQLNSRGTESFLAAADVLNPYTRPLVDSTTDHEVEFEKDKEDHEENVSRLSTGIFAFSNEVEEPFHSSEWETFSARRSTIKALPRPVEEYQKALKEMVDATSKASMLFDEIYSFCYKSEPAESGPDSANIPMSSLPPDVLRSGQAYQRLAPGSLQVIQRLADKVAACSFPPDSPDAAKSSDNAAVCDFSFRKTSDFGDNNRQSWPRPRTSGASLDSVLSSVDMENFISRYSETLASQVLALVQKSLPSTTPS</sequence>
<feature type="compositionally biased region" description="Polar residues" evidence="2">
    <location>
        <begin position="1271"/>
        <end position="1285"/>
    </location>
</feature>
<feature type="region of interest" description="Disordered" evidence="2">
    <location>
        <begin position="867"/>
        <end position="891"/>
    </location>
</feature>
<dbReference type="SUPFAM" id="SSF50978">
    <property type="entry name" value="WD40 repeat-like"/>
    <property type="match status" value="2"/>
</dbReference>
<keyword evidence="1" id="KW-0853">WD repeat</keyword>
<dbReference type="Pfam" id="PF00400">
    <property type="entry name" value="WD40"/>
    <property type="match status" value="1"/>
</dbReference>
<feature type="region of interest" description="Disordered" evidence="2">
    <location>
        <begin position="1076"/>
        <end position="1124"/>
    </location>
</feature>
<accession>A0A8T0HBQ9</accession>
<dbReference type="SMART" id="SM00320">
    <property type="entry name" value="WD40"/>
    <property type="match status" value="12"/>
</dbReference>
<feature type="domain" description="MABP1/WDR62 second WD40" evidence="3">
    <location>
        <begin position="384"/>
        <end position="742"/>
    </location>
</feature>
<organism evidence="4 5">
    <name type="scientific">Ceratodon purpureus</name>
    <name type="common">Fire moss</name>
    <name type="synonym">Dicranum purpureum</name>
    <dbReference type="NCBI Taxonomy" id="3225"/>
    <lineage>
        <taxon>Eukaryota</taxon>
        <taxon>Viridiplantae</taxon>
        <taxon>Streptophyta</taxon>
        <taxon>Embryophyta</taxon>
        <taxon>Bryophyta</taxon>
        <taxon>Bryophytina</taxon>
        <taxon>Bryopsida</taxon>
        <taxon>Dicranidae</taxon>
        <taxon>Pseudoditrichales</taxon>
        <taxon>Ditrichaceae</taxon>
        <taxon>Ceratodon</taxon>
    </lineage>
</organism>
<name>A0A8T0HBQ9_CERPU</name>
<evidence type="ECO:0000256" key="1">
    <source>
        <dbReference type="PROSITE-ProRule" id="PRU00221"/>
    </source>
</evidence>
<feature type="repeat" description="WD" evidence="1">
    <location>
        <begin position="709"/>
        <end position="742"/>
    </location>
</feature>
<feature type="compositionally biased region" description="Polar residues" evidence="2">
    <location>
        <begin position="940"/>
        <end position="953"/>
    </location>
</feature>
<evidence type="ECO:0000313" key="4">
    <source>
        <dbReference type="EMBL" id="KAG0566542.1"/>
    </source>
</evidence>
<evidence type="ECO:0000259" key="3">
    <source>
        <dbReference type="Pfam" id="PF24782"/>
    </source>
</evidence>
<dbReference type="PANTHER" id="PTHR45589:SF1">
    <property type="entry name" value="WD REPEAT DOMAIN 62, ISOFORM G"/>
    <property type="match status" value="1"/>
</dbReference>
<dbReference type="PANTHER" id="PTHR45589">
    <property type="entry name" value="WD REPEAT DOMAIN 62, ISOFORM G"/>
    <property type="match status" value="1"/>
</dbReference>
<feature type="compositionally biased region" description="Basic and acidic residues" evidence="2">
    <location>
        <begin position="867"/>
        <end position="881"/>
    </location>
</feature>
<dbReference type="Gene3D" id="2.130.10.10">
    <property type="entry name" value="YVTN repeat-like/Quinoprotein amine dehydrogenase"/>
    <property type="match status" value="4"/>
</dbReference>
<feature type="compositionally biased region" description="Low complexity" evidence="2">
    <location>
        <begin position="954"/>
        <end position="963"/>
    </location>
</feature>
<dbReference type="EMBL" id="CM026428">
    <property type="protein sequence ID" value="KAG0566542.1"/>
    <property type="molecule type" value="Genomic_DNA"/>
</dbReference>
<evidence type="ECO:0000256" key="2">
    <source>
        <dbReference type="SAM" id="MobiDB-lite"/>
    </source>
</evidence>
<comment type="caution">
    <text evidence="4">The sequence shown here is derived from an EMBL/GenBank/DDBJ whole genome shotgun (WGS) entry which is preliminary data.</text>
</comment>
<dbReference type="Pfam" id="PF24782">
    <property type="entry name" value="WD40_MABP1-WDR62_2nd"/>
    <property type="match status" value="1"/>
</dbReference>
<feature type="region of interest" description="Disordered" evidence="2">
    <location>
        <begin position="1165"/>
        <end position="1189"/>
    </location>
</feature>